<organism evidence="1 2">
    <name type="scientific">Levilactobacillus brevis ATCC 14869 = DSM 20054</name>
    <dbReference type="NCBI Taxonomy" id="649758"/>
    <lineage>
        <taxon>Bacteria</taxon>
        <taxon>Bacillati</taxon>
        <taxon>Bacillota</taxon>
        <taxon>Bacilli</taxon>
        <taxon>Lactobacillales</taxon>
        <taxon>Lactobacillaceae</taxon>
        <taxon>Levilactobacillus</taxon>
    </lineage>
</organism>
<dbReference type="AlphaFoldDB" id="U2P2D4"/>
<evidence type="ECO:0000313" key="2">
    <source>
        <dbReference type="Proteomes" id="UP000016644"/>
    </source>
</evidence>
<dbReference type="HOGENOM" id="CLU_2356142_0_0_9"/>
<evidence type="ECO:0000313" key="1">
    <source>
        <dbReference type="EMBL" id="ERK44610.1"/>
    </source>
</evidence>
<name>U2P2D4_LEVBR</name>
<accession>U2P2D4</accession>
<protein>
    <submittedName>
        <fullName evidence="1">Uncharacterized protein</fullName>
    </submittedName>
</protein>
<gene>
    <name evidence="1" type="ORF">HMPREF0495_00819</name>
</gene>
<dbReference type="PATRIC" id="fig|649758.3.peg.736"/>
<reference evidence="1 2" key="1">
    <citation type="submission" date="2013-06" db="EMBL/GenBank/DDBJ databases">
        <authorList>
            <person name="Weinstock G."/>
            <person name="Sodergren E."/>
            <person name="Lobos E.A."/>
            <person name="Fulton L."/>
            <person name="Fulton R."/>
            <person name="Courtney L."/>
            <person name="Fronick C."/>
            <person name="O'Laughlin M."/>
            <person name="Godfrey J."/>
            <person name="Wilson R.M."/>
            <person name="Miner T."/>
            <person name="Farmer C."/>
            <person name="Delehaunty K."/>
            <person name="Cordes M."/>
            <person name="Minx P."/>
            <person name="Tomlinson C."/>
            <person name="Chen J."/>
            <person name="Wollam A."/>
            <person name="Pepin K.H."/>
            <person name="Bhonagiri V."/>
            <person name="Zhang X."/>
            <person name="Warren W."/>
            <person name="Mitreva M."/>
            <person name="Mardis E.R."/>
            <person name="Wilson R.K."/>
        </authorList>
    </citation>
    <scope>NUCLEOTIDE SEQUENCE [LARGE SCALE GENOMIC DNA]</scope>
    <source>
        <strain evidence="1 2">ATCC 14869</strain>
    </source>
</reference>
<comment type="caution">
    <text evidence="1">The sequence shown here is derived from an EMBL/GenBank/DDBJ whole genome shotgun (WGS) entry which is preliminary data.</text>
</comment>
<proteinExistence type="predicted"/>
<dbReference type="EMBL" id="AWVK01000029">
    <property type="protein sequence ID" value="ERK44610.1"/>
    <property type="molecule type" value="Genomic_DNA"/>
</dbReference>
<sequence>MEGEAMSTFDPQVVAEKVIESRVDDLLNEDQQFQISVNIKQLATMTGSSVSTLETTFVPLSYVQELQRKVGEKGRKRVWIYPEIRDAWLRYLDERG</sequence>
<dbReference type="Proteomes" id="UP000016644">
    <property type="component" value="Unassembled WGS sequence"/>
</dbReference>